<proteinExistence type="predicted"/>
<sequence>MNTEYRHTSNNRIQPYGPIARPGISLLDNSLFIALAKTLWAIEIRPLLGQAGNECALATSEEAYEGCITVPKPFQLRSVPRGQEFD</sequence>
<evidence type="ECO:0000313" key="1">
    <source>
        <dbReference type="EMBL" id="KAH7310856.1"/>
    </source>
</evidence>
<organism evidence="1 2">
    <name type="scientific">Stachybotrys elegans</name>
    <dbReference type="NCBI Taxonomy" id="80388"/>
    <lineage>
        <taxon>Eukaryota</taxon>
        <taxon>Fungi</taxon>
        <taxon>Dikarya</taxon>
        <taxon>Ascomycota</taxon>
        <taxon>Pezizomycotina</taxon>
        <taxon>Sordariomycetes</taxon>
        <taxon>Hypocreomycetidae</taxon>
        <taxon>Hypocreales</taxon>
        <taxon>Stachybotryaceae</taxon>
        <taxon>Stachybotrys</taxon>
    </lineage>
</organism>
<protein>
    <submittedName>
        <fullName evidence="1">Uncharacterized protein</fullName>
    </submittedName>
</protein>
<keyword evidence="2" id="KW-1185">Reference proteome</keyword>
<gene>
    <name evidence="1" type="ORF">B0I35DRAFT_439806</name>
</gene>
<comment type="caution">
    <text evidence="1">The sequence shown here is derived from an EMBL/GenBank/DDBJ whole genome shotgun (WGS) entry which is preliminary data.</text>
</comment>
<reference evidence="1" key="1">
    <citation type="journal article" date="2021" name="Nat. Commun.">
        <title>Genetic determinants of endophytism in the Arabidopsis root mycobiome.</title>
        <authorList>
            <person name="Mesny F."/>
            <person name="Miyauchi S."/>
            <person name="Thiergart T."/>
            <person name="Pickel B."/>
            <person name="Atanasova L."/>
            <person name="Karlsson M."/>
            <person name="Huettel B."/>
            <person name="Barry K.W."/>
            <person name="Haridas S."/>
            <person name="Chen C."/>
            <person name="Bauer D."/>
            <person name="Andreopoulos W."/>
            <person name="Pangilinan J."/>
            <person name="LaButti K."/>
            <person name="Riley R."/>
            <person name="Lipzen A."/>
            <person name="Clum A."/>
            <person name="Drula E."/>
            <person name="Henrissat B."/>
            <person name="Kohler A."/>
            <person name="Grigoriev I.V."/>
            <person name="Martin F.M."/>
            <person name="Hacquard S."/>
        </authorList>
    </citation>
    <scope>NUCLEOTIDE SEQUENCE</scope>
    <source>
        <strain evidence="1">MPI-CAGE-CH-0235</strain>
    </source>
</reference>
<dbReference type="OrthoDB" id="1470350at2759"/>
<dbReference type="AlphaFoldDB" id="A0A8K0SKS6"/>
<name>A0A8K0SKS6_9HYPO</name>
<dbReference type="EMBL" id="JAGPNK010000012">
    <property type="protein sequence ID" value="KAH7310856.1"/>
    <property type="molecule type" value="Genomic_DNA"/>
</dbReference>
<dbReference type="Proteomes" id="UP000813444">
    <property type="component" value="Unassembled WGS sequence"/>
</dbReference>
<accession>A0A8K0SKS6</accession>
<evidence type="ECO:0000313" key="2">
    <source>
        <dbReference type="Proteomes" id="UP000813444"/>
    </source>
</evidence>